<protein>
    <recommendedName>
        <fullName evidence="1">MTHFR SAM-binding regulatory domain-containing protein</fullName>
    </recommendedName>
</protein>
<dbReference type="PANTHER" id="PTHR45754:SF3">
    <property type="entry name" value="METHYLENETETRAHYDROFOLATE REDUCTASE (NADPH)"/>
    <property type="match status" value="1"/>
</dbReference>
<dbReference type="GO" id="GO:0009086">
    <property type="term" value="P:methionine biosynthetic process"/>
    <property type="evidence" value="ECO:0007669"/>
    <property type="project" value="TreeGrafter"/>
</dbReference>
<reference evidence="2 3" key="1">
    <citation type="submission" date="2020-10" db="EMBL/GenBank/DDBJ databases">
        <title>The Coptis chinensis genome and diversification of protoberbering-type alkaloids.</title>
        <authorList>
            <person name="Wang B."/>
            <person name="Shu S."/>
            <person name="Song C."/>
            <person name="Liu Y."/>
        </authorList>
    </citation>
    <scope>NUCLEOTIDE SEQUENCE [LARGE SCALE GENOMIC DNA]</scope>
    <source>
        <strain evidence="2">HL-2020</strain>
        <tissue evidence="2">Leaf</tissue>
    </source>
</reference>
<dbReference type="GO" id="GO:0035999">
    <property type="term" value="P:tetrahydrofolate interconversion"/>
    <property type="evidence" value="ECO:0007669"/>
    <property type="project" value="TreeGrafter"/>
</dbReference>
<feature type="domain" description="MTHFR SAM-binding regulatory" evidence="1">
    <location>
        <begin position="2"/>
        <end position="71"/>
    </location>
</feature>
<sequence length="78" mass="8941">MGSIPTKEILQPTIVDPASFIVWKDGAFEIWTKGWARLYPEDDSSRTLLEQVQNSYYLVSLVDNDYIKGDLLTVFNEV</sequence>
<comment type="caution">
    <text evidence="2">The sequence shown here is derived from an EMBL/GenBank/DDBJ whole genome shotgun (WGS) entry which is preliminary data.</text>
</comment>
<dbReference type="PANTHER" id="PTHR45754">
    <property type="entry name" value="METHYLENETETRAHYDROFOLATE REDUCTASE"/>
    <property type="match status" value="1"/>
</dbReference>
<evidence type="ECO:0000259" key="1">
    <source>
        <dbReference type="Pfam" id="PF21895"/>
    </source>
</evidence>
<dbReference type="AlphaFoldDB" id="A0A835LJ59"/>
<evidence type="ECO:0000313" key="3">
    <source>
        <dbReference type="Proteomes" id="UP000631114"/>
    </source>
</evidence>
<dbReference type="Pfam" id="PF21895">
    <property type="entry name" value="MTHFR_C"/>
    <property type="match status" value="1"/>
</dbReference>
<dbReference type="GO" id="GO:0071949">
    <property type="term" value="F:FAD binding"/>
    <property type="evidence" value="ECO:0007669"/>
    <property type="project" value="TreeGrafter"/>
</dbReference>
<dbReference type="GO" id="GO:0005829">
    <property type="term" value="C:cytosol"/>
    <property type="evidence" value="ECO:0007669"/>
    <property type="project" value="TreeGrafter"/>
</dbReference>
<proteinExistence type="predicted"/>
<dbReference type="EMBL" id="JADFTS010000007">
    <property type="protein sequence ID" value="KAF9597548.1"/>
    <property type="molecule type" value="Genomic_DNA"/>
</dbReference>
<dbReference type="GO" id="GO:0004489">
    <property type="term" value="F:methylenetetrahydrofolate reductase [NAD(P)H] activity"/>
    <property type="evidence" value="ECO:0007669"/>
    <property type="project" value="TreeGrafter"/>
</dbReference>
<name>A0A835LJ59_9MAGN</name>
<dbReference type="InterPro" id="IPR053806">
    <property type="entry name" value="MTHFR_C"/>
</dbReference>
<keyword evidence="3" id="KW-1185">Reference proteome</keyword>
<dbReference type="OrthoDB" id="16284at2759"/>
<gene>
    <name evidence="2" type="ORF">IFM89_019539</name>
</gene>
<evidence type="ECO:0000313" key="2">
    <source>
        <dbReference type="EMBL" id="KAF9597548.1"/>
    </source>
</evidence>
<accession>A0A835LJ59</accession>
<organism evidence="2 3">
    <name type="scientific">Coptis chinensis</name>
    <dbReference type="NCBI Taxonomy" id="261450"/>
    <lineage>
        <taxon>Eukaryota</taxon>
        <taxon>Viridiplantae</taxon>
        <taxon>Streptophyta</taxon>
        <taxon>Embryophyta</taxon>
        <taxon>Tracheophyta</taxon>
        <taxon>Spermatophyta</taxon>
        <taxon>Magnoliopsida</taxon>
        <taxon>Ranunculales</taxon>
        <taxon>Ranunculaceae</taxon>
        <taxon>Coptidoideae</taxon>
        <taxon>Coptis</taxon>
    </lineage>
</organism>
<dbReference type="Proteomes" id="UP000631114">
    <property type="component" value="Unassembled WGS sequence"/>
</dbReference>